<dbReference type="EMBL" id="MU004484">
    <property type="protein sequence ID" value="KAF2649645.1"/>
    <property type="molecule type" value="Genomic_DNA"/>
</dbReference>
<dbReference type="PROSITE" id="PS50850">
    <property type="entry name" value="MFS"/>
    <property type="match status" value="1"/>
</dbReference>
<dbReference type="Gene3D" id="1.20.1250.20">
    <property type="entry name" value="MFS general substrate transporter like domains"/>
    <property type="match status" value="2"/>
</dbReference>
<dbReference type="Pfam" id="PF07690">
    <property type="entry name" value="MFS_1"/>
    <property type="match status" value="1"/>
</dbReference>
<evidence type="ECO:0000313" key="9">
    <source>
        <dbReference type="Proteomes" id="UP000799324"/>
    </source>
</evidence>
<reference evidence="8" key="1">
    <citation type="journal article" date="2020" name="Stud. Mycol.">
        <title>101 Dothideomycetes genomes: a test case for predicting lifestyles and emergence of pathogens.</title>
        <authorList>
            <person name="Haridas S."/>
            <person name="Albert R."/>
            <person name="Binder M."/>
            <person name="Bloem J."/>
            <person name="Labutti K."/>
            <person name="Salamov A."/>
            <person name="Andreopoulos B."/>
            <person name="Baker S."/>
            <person name="Barry K."/>
            <person name="Bills G."/>
            <person name="Bluhm B."/>
            <person name="Cannon C."/>
            <person name="Castanera R."/>
            <person name="Culley D."/>
            <person name="Daum C."/>
            <person name="Ezra D."/>
            <person name="Gonzalez J."/>
            <person name="Henrissat B."/>
            <person name="Kuo A."/>
            <person name="Liang C."/>
            <person name="Lipzen A."/>
            <person name="Lutzoni F."/>
            <person name="Magnuson J."/>
            <person name="Mondo S."/>
            <person name="Nolan M."/>
            <person name="Ohm R."/>
            <person name="Pangilinan J."/>
            <person name="Park H.-J."/>
            <person name="Ramirez L."/>
            <person name="Alfaro M."/>
            <person name="Sun H."/>
            <person name="Tritt A."/>
            <person name="Yoshinaga Y."/>
            <person name="Zwiers L.-H."/>
            <person name="Turgeon B."/>
            <person name="Goodwin S."/>
            <person name="Spatafora J."/>
            <person name="Crous P."/>
            <person name="Grigoriev I."/>
        </authorList>
    </citation>
    <scope>NUCLEOTIDE SEQUENCE</scope>
    <source>
        <strain evidence="8">CBS 122681</strain>
    </source>
</reference>
<dbReference type="InterPro" id="IPR011701">
    <property type="entry name" value="MFS"/>
</dbReference>
<evidence type="ECO:0000313" key="8">
    <source>
        <dbReference type="EMBL" id="KAF2649645.1"/>
    </source>
</evidence>
<feature type="transmembrane region" description="Helical" evidence="6">
    <location>
        <begin position="229"/>
        <end position="252"/>
    </location>
</feature>
<dbReference type="Proteomes" id="UP000799324">
    <property type="component" value="Unassembled WGS sequence"/>
</dbReference>
<dbReference type="InterPro" id="IPR020846">
    <property type="entry name" value="MFS_dom"/>
</dbReference>
<feature type="transmembrane region" description="Helical" evidence="6">
    <location>
        <begin position="258"/>
        <end position="274"/>
    </location>
</feature>
<dbReference type="AlphaFoldDB" id="A0A6A6SP72"/>
<dbReference type="OrthoDB" id="4139357at2759"/>
<feature type="transmembrane region" description="Helical" evidence="6">
    <location>
        <begin position="295"/>
        <end position="318"/>
    </location>
</feature>
<feature type="transmembrane region" description="Helical" evidence="6">
    <location>
        <begin position="101"/>
        <end position="118"/>
    </location>
</feature>
<keyword evidence="9" id="KW-1185">Reference proteome</keyword>
<dbReference type="GO" id="GO:0022857">
    <property type="term" value="F:transmembrane transporter activity"/>
    <property type="evidence" value="ECO:0007669"/>
    <property type="project" value="InterPro"/>
</dbReference>
<feature type="transmembrane region" description="Helical" evidence="6">
    <location>
        <begin position="390"/>
        <end position="409"/>
    </location>
</feature>
<protein>
    <submittedName>
        <fullName evidence="8">MFS general substrate transporter</fullName>
    </submittedName>
</protein>
<dbReference type="PANTHER" id="PTHR23501">
    <property type="entry name" value="MAJOR FACILITATOR SUPERFAMILY"/>
    <property type="match status" value="1"/>
</dbReference>
<evidence type="ECO:0000256" key="2">
    <source>
        <dbReference type="ARBA" id="ARBA00022692"/>
    </source>
</evidence>
<feature type="region of interest" description="Disordered" evidence="5">
    <location>
        <begin position="1"/>
        <end position="21"/>
    </location>
</feature>
<feature type="compositionally biased region" description="Polar residues" evidence="5">
    <location>
        <begin position="11"/>
        <end position="21"/>
    </location>
</feature>
<feature type="transmembrane region" description="Helical" evidence="6">
    <location>
        <begin position="36"/>
        <end position="58"/>
    </location>
</feature>
<sequence length="540" mass="57861">MTAQKVPHSGLPTSEEQGETQVPNWKKPFRFYMASLSLWLAVLLVSLDSTGLAVAIPVMTTQLGGTTLEAFWASISFMLAVSVVQPIYVTVSDVLGRRIPLFAAFALFFVGAIVFAVADNMATVIAGRVLQGLGGGGLDVLSEVIVTDMTSMKDRPLWVGLLSFPMAVGCILGPIVGALFSEYATWRWLGWYNLPMIAVAAPLAFFFMRLKPLEDSLVSKLGRLDWTGMLIFATGSVLFALPLSWAGALYSWSSWRTLVPFIIGILFLIGFAVYEKRPLQPVYPHRIFANVTAQVTLLGAFLHGAILYAALLYLPLYFQAVLLQSPLDAAVSILPFCVFMVVLSGAAAFAVEASRKYRWEIWLGWVILAVGMGLMALWDRDTSTAESAGFQILAGMGGGVLFTVPTIAMQASASAVDDQGLAIGVLVSFRLFGGLVGLACGATAFASTFGSAIASVGPLPESVLVLGNSASAVGFIPYLREIVVPQDLMEGIVAAYAESLRSIWYVLAAFAALGGVASVFLKELSLESEETGRQNWEANK</sequence>
<gene>
    <name evidence="8" type="ORF">K491DRAFT_610365</name>
</gene>
<evidence type="ECO:0000256" key="4">
    <source>
        <dbReference type="ARBA" id="ARBA00023136"/>
    </source>
</evidence>
<feature type="transmembrane region" description="Helical" evidence="6">
    <location>
        <begin position="503"/>
        <end position="521"/>
    </location>
</feature>
<comment type="subcellular location">
    <subcellularLocation>
        <location evidence="1">Membrane</location>
        <topology evidence="1">Multi-pass membrane protein</topology>
    </subcellularLocation>
</comment>
<proteinExistence type="predicted"/>
<keyword evidence="3 6" id="KW-1133">Transmembrane helix</keyword>
<evidence type="ECO:0000256" key="5">
    <source>
        <dbReference type="SAM" id="MobiDB-lite"/>
    </source>
</evidence>
<feature type="transmembrane region" description="Helical" evidence="6">
    <location>
        <begin position="158"/>
        <end position="180"/>
    </location>
</feature>
<feature type="transmembrane region" description="Helical" evidence="6">
    <location>
        <begin position="421"/>
        <end position="446"/>
    </location>
</feature>
<name>A0A6A6SP72_9PLEO</name>
<dbReference type="InterPro" id="IPR036259">
    <property type="entry name" value="MFS_trans_sf"/>
</dbReference>
<dbReference type="GO" id="GO:0005886">
    <property type="term" value="C:plasma membrane"/>
    <property type="evidence" value="ECO:0007669"/>
    <property type="project" value="TreeGrafter"/>
</dbReference>
<evidence type="ECO:0000256" key="6">
    <source>
        <dbReference type="SAM" id="Phobius"/>
    </source>
</evidence>
<feature type="transmembrane region" description="Helical" evidence="6">
    <location>
        <begin position="361"/>
        <end position="378"/>
    </location>
</feature>
<evidence type="ECO:0000256" key="3">
    <source>
        <dbReference type="ARBA" id="ARBA00022989"/>
    </source>
</evidence>
<dbReference type="PANTHER" id="PTHR23501:SF156">
    <property type="entry name" value="TRANSPORTER, PUTATIVE-RELATED"/>
    <property type="match status" value="1"/>
</dbReference>
<keyword evidence="4 6" id="KW-0472">Membrane</keyword>
<accession>A0A6A6SP72</accession>
<evidence type="ECO:0000259" key="7">
    <source>
        <dbReference type="PROSITE" id="PS50850"/>
    </source>
</evidence>
<evidence type="ECO:0000256" key="1">
    <source>
        <dbReference type="ARBA" id="ARBA00004141"/>
    </source>
</evidence>
<organism evidence="8 9">
    <name type="scientific">Lophiostoma macrostomum CBS 122681</name>
    <dbReference type="NCBI Taxonomy" id="1314788"/>
    <lineage>
        <taxon>Eukaryota</taxon>
        <taxon>Fungi</taxon>
        <taxon>Dikarya</taxon>
        <taxon>Ascomycota</taxon>
        <taxon>Pezizomycotina</taxon>
        <taxon>Dothideomycetes</taxon>
        <taxon>Pleosporomycetidae</taxon>
        <taxon>Pleosporales</taxon>
        <taxon>Lophiostomataceae</taxon>
        <taxon>Lophiostoma</taxon>
    </lineage>
</organism>
<keyword evidence="2 6" id="KW-0812">Transmembrane</keyword>
<feature type="transmembrane region" description="Helical" evidence="6">
    <location>
        <begin position="70"/>
        <end position="89"/>
    </location>
</feature>
<feature type="domain" description="Major facilitator superfamily (MFS) profile" evidence="7">
    <location>
        <begin position="34"/>
        <end position="526"/>
    </location>
</feature>
<feature type="transmembrane region" description="Helical" evidence="6">
    <location>
        <begin position="330"/>
        <end position="349"/>
    </location>
</feature>
<feature type="transmembrane region" description="Helical" evidence="6">
    <location>
        <begin position="186"/>
        <end position="208"/>
    </location>
</feature>
<dbReference type="SUPFAM" id="SSF103473">
    <property type="entry name" value="MFS general substrate transporter"/>
    <property type="match status" value="1"/>
</dbReference>